<protein>
    <submittedName>
        <fullName evidence="3">Uncharacterized protein</fullName>
    </submittedName>
</protein>
<keyword evidence="2" id="KW-1133">Transmembrane helix</keyword>
<evidence type="ECO:0000256" key="1">
    <source>
        <dbReference type="SAM" id="MobiDB-lite"/>
    </source>
</evidence>
<dbReference type="AlphaFoldDB" id="A0A7V2F6I6"/>
<comment type="caution">
    <text evidence="3">The sequence shown here is derived from an EMBL/GenBank/DDBJ whole genome shotgun (WGS) entry which is preliminary data.</text>
</comment>
<keyword evidence="2" id="KW-0472">Membrane</keyword>
<keyword evidence="2" id="KW-0812">Transmembrane</keyword>
<proteinExistence type="predicted"/>
<reference evidence="3" key="1">
    <citation type="journal article" date="2020" name="mSystems">
        <title>Genome- and Community-Level Interaction Insights into Carbon Utilization and Element Cycling Functions of Hydrothermarchaeota in Hydrothermal Sediment.</title>
        <authorList>
            <person name="Zhou Z."/>
            <person name="Liu Y."/>
            <person name="Xu W."/>
            <person name="Pan J."/>
            <person name="Luo Z.H."/>
            <person name="Li M."/>
        </authorList>
    </citation>
    <scope>NUCLEOTIDE SEQUENCE [LARGE SCALE GENOMIC DNA]</scope>
    <source>
        <strain evidence="3">SpSt-143</strain>
    </source>
</reference>
<feature type="region of interest" description="Disordered" evidence="1">
    <location>
        <begin position="33"/>
        <end position="81"/>
    </location>
</feature>
<feature type="compositionally biased region" description="Low complexity" evidence="1">
    <location>
        <begin position="33"/>
        <end position="45"/>
    </location>
</feature>
<evidence type="ECO:0000256" key="2">
    <source>
        <dbReference type="SAM" id="Phobius"/>
    </source>
</evidence>
<feature type="compositionally biased region" description="Basic and acidic residues" evidence="1">
    <location>
        <begin position="58"/>
        <end position="67"/>
    </location>
</feature>
<feature type="transmembrane region" description="Helical" evidence="2">
    <location>
        <begin position="6"/>
        <end position="28"/>
    </location>
</feature>
<name>A0A7V2F6I6_RHOMR</name>
<evidence type="ECO:0000313" key="3">
    <source>
        <dbReference type="EMBL" id="HER96172.1"/>
    </source>
</evidence>
<sequence length="81" mass="9265">MEWVYQAIGIFLALMPMVLGTLLWRFFWKNNNDSGSSQDPPSGGDPWRRPVPPSPRFQGDRGPRPRSLDPTPPHILARRQP</sequence>
<dbReference type="EMBL" id="DSGB01000005">
    <property type="protein sequence ID" value="HER96172.1"/>
    <property type="molecule type" value="Genomic_DNA"/>
</dbReference>
<organism evidence="3">
    <name type="scientific">Rhodothermus marinus</name>
    <name type="common">Rhodothermus obamensis</name>
    <dbReference type="NCBI Taxonomy" id="29549"/>
    <lineage>
        <taxon>Bacteria</taxon>
        <taxon>Pseudomonadati</taxon>
        <taxon>Rhodothermota</taxon>
        <taxon>Rhodothermia</taxon>
        <taxon>Rhodothermales</taxon>
        <taxon>Rhodothermaceae</taxon>
        <taxon>Rhodothermus</taxon>
    </lineage>
</organism>
<accession>A0A7V2F6I6</accession>
<gene>
    <name evidence="3" type="ORF">ENO59_06605</name>
</gene>